<dbReference type="GO" id="GO:0005634">
    <property type="term" value="C:nucleus"/>
    <property type="evidence" value="ECO:0007669"/>
    <property type="project" value="TreeGrafter"/>
</dbReference>
<keyword evidence="5" id="KW-1185">Reference proteome</keyword>
<evidence type="ECO:0000313" key="5">
    <source>
        <dbReference type="Proteomes" id="UP000019118"/>
    </source>
</evidence>
<accession>A0AAR5P2H8</accession>
<dbReference type="GO" id="GO:0003725">
    <property type="term" value="F:double-stranded RNA binding"/>
    <property type="evidence" value="ECO:0007669"/>
    <property type="project" value="TreeGrafter"/>
</dbReference>
<dbReference type="EnsemblMetazoa" id="XM_019899182.1">
    <property type="protein sequence ID" value="XP_019754741.1"/>
    <property type="gene ID" value="LOC109533777"/>
</dbReference>
<dbReference type="InterPro" id="IPR014720">
    <property type="entry name" value="dsRBD_dom"/>
</dbReference>
<dbReference type="CDD" id="cd00048">
    <property type="entry name" value="DSRM_SF"/>
    <property type="match status" value="2"/>
</dbReference>
<evidence type="ECO:0000256" key="2">
    <source>
        <dbReference type="PROSITE-ProRule" id="PRU00266"/>
    </source>
</evidence>
<dbReference type="GeneID" id="109533777"/>
<evidence type="ECO:0000256" key="1">
    <source>
        <dbReference type="ARBA" id="ARBA00022884"/>
    </source>
</evidence>
<dbReference type="Proteomes" id="UP000019118">
    <property type="component" value="Unassembled WGS sequence"/>
</dbReference>
<dbReference type="GO" id="GO:0035197">
    <property type="term" value="F:siRNA binding"/>
    <property type="evidence" value="ECO:0007669"/>
    <property type="project" value="TreeGrafter"/>
</dbReference>
<dbReference type="AlphaFoldDB" id="A0AAR5P2H8"/>
<name>A0AAR5P2H8_DENPD</name>
<feature type="domain" description="DRBM" evidence="3">
    <location>
        <begin position="4"/>
        <end position="71"/>
    </location>
</feature>
<protein>
    <recommendedName>
        <fullName evidence="3">DRBM domain-containing protein</fullName>
    </recommendedName>
</protein>
<evidence type="ECO:0000259" key="3">
    <source>
        <dbReference type="PROSITE" id="PS50137"/>
    </source>
</evidence>
<reference evidence="4" key="2">
    <citation type="submission" date="2024-08" db="UniProtKB">
        <authorList>
            <consortium name="EnsemblMetazoa"/>
        </authorList>
    </citation>
    <scope>IDENTIFICATION</scope>
</reference>
<dbReference type="PROSITE" id="PS50137">
    <property type="entry name" value="DS_RBD"/>
    <property type="match status" value="2"/>
</dbReference>
<dbReference type="SMART" id="SM00358">
    <property type="entry name" value="DSRM"/>
    <property type="match status" value="2"/>
</dbReference>
<dbReference type="Pfam" id="PF00035">
    <property type="entry name" value="dsrm"/>
    <property type="match status" value="1"/>
</dbReference>
<dbReference type="GO" id="GO:0005737">
    <property type="term" value="C:cytoplasm"/>
    <property type="evidence" value="ECO:0007669"/>
    <property type="project" value="TreeGrafter"/>
</dbReference>
<reference evidence="5" key="1">
    <citation type="journal article" date="2013" name="Genome Biol.">
        <title>Draft genome of the mountain pine beetle, Dendroctonus ponderosae Hopkins, a major forest pest.</title>
        <authorList>
            <person name="Keeling C.I."/>
            <person name="Yuen M.M."/>
            <person name="Liao N.Y."/>
            <person name="Docking T.R."/>
            <person name="Chan S.K."/>
            <person name="Taylor G.A."/>
            <person name="Palmquist D.L."/>
            <person name="Jackman S.D."/>
            <person name="Nguyen A."/>
            <person name="Li M."/>
            <person name="Henderson H."/>
            <person name="Janes J.K."/>
            <person name="Zhao Y."/>
            <person name="Pandoh P."/>
            <person name="Moore R."/>
            <person name="Sperling F.A."/>
            <person name="Huber D.P."/>
            <person name="Birol I."/>
            <person name="Jones S.J."/>
            <person name="Bohlmann J."/>
        </authorList>
    </citation>
    <scope>NUCLEOTIDE SEQUENCE</scope>
</reference>
<organism evidence="4 5">
    <name type="scientific">Dendroctonus ponderosae</name>
    <name type="common">Mountain pine beetle</name>
    <dbReference type="NCBI Taxonomy" id="77166"/>
    <lineage>
        <taxon>Eukaryota</taxon>
        <taxon>Metazoa</taxon>
        <taxon>Ecdysozoa</taxon>
        <taxon>Arthropoda</taxon>
        <taxon>Hexapoda</taxon>
        <taxon>Insecta</taxon>
        <taxon>Pterygota</taxon>
        <taxon>Neoptera</taxon>
        <taxon>Endopterygota</taxon>
        <taxon>Coleoptera</taxon>
        <taxon>Polyphaga</taxon>
        <taxon>Cucujiformia</taxon>
        <taxon>Curculionidae</taxon>
        <taxon>Scolytinae</taxon>
        <taxon>Dendroctonus</taxon>
    </lineage>
</organism>
<dbReference type="SUPFAM" id="SSF54768">
    <property type="entry name" value="dsRNA-binding domain-like"/>
    <property type="match status" value="2"/>
</dbReference>
<dbReference type="GO" id="GO:0016442">
    <property type="term" value="C:RISC complex"/>
    <property type="evidence" value="ECO:0007669"/>
    <property type="project" value="TreeGrafter"/>
</dbReference>
<keyword evidence="1 2" id="KW-0694">RNA-binding</keyword>
<dbReference type="GO" id="GO:0030422">
    <property type="term" value="P:siRNA processing"/>
    <property type="evidence" value="ECO:0007669"/>
    <property type="project" value="TreeGrafter"/>
</dbReference>
<evidence type="ECO:0000313" key="4">
    <source>
        <dbReference type="EnsemblMetazoa" id="XP_019754741.1"/>
    </source>
</evidence>
<dbReference type="GO" id="GO:0070920">
    <property type="term" value="P:regulation of regulatory ncRNA processing"/>
    <property type="evidence" value="ECO:0007669"/>
    <property type="project" value="TreeGrafter"/>
</dbReference>
<dbReference type="KEGG" id="dpa:109533777"/>
<proteinExistence type="predicted"/>
<dbReference type="PANTHER" id="PTHR46205:SF3">
    <property type="entry name" value="LOQUACIOUS, ISOFORM B"/>
    <property type="match status" value="1"/>
</dbReference>
<dbReference type="InterPro" id="IPR051247">
    <property type="entry name" value="RLC_Component"/>
</dbReference>
<dbReference type="PANTHER" id="PTHR46205">
    <property type="entry name" value="LOQUACIOUS, ISOFORM B"/>
    <property type="match status" value="1"/>
</dbReference>
<feature type="domain" description="DRBM" evidence="3">
    <location>
        <begin position="97"/>
        <end position="162"/>
    </location>
</feature>
<dbReference type="GO" id="GO:0070578">
    <property type="term" value="C:RISC-loading complex"/>
    <property type="evidence" value="ECO:0007669"/>
    <property type="project" value="TreeGrafter"/>
</dbReference>
<sequence length="305" mass="34755">MLKSPVSILQELMTQRKLPSPIYTYEESDNSYYSYFMCYVDIGIQRVSASGSSRKSAKHNAAVLILNYLGIRTEDSDQLPSICMLPSPAPNHIPTINLIGKLNKLSSGHKLPHAVYIHKEILHNYQFCVICDFLEFTVEGFGFSKKTAKQDATKKMLHIIQQQGIGTIYKQIQLSESIQNAVPSNVSAIQEIDEALQKYTDIVKNMKIGTHPDTRSVLESSKDKLVRFRTWDELEMYLVDQGYTLEVTVFQPQPLMLCLKINGYTFLNFGETHEEIFQKFLSVLVNMLEQGRDLRKSYVVDLVGI</sequence>
<dbReference type="Gene3D" id="3.30.160.20">
    <property type="match status" value="2"/>
</dbReference>